<evidence type="ECO:0000313" key="5">
    <source>
        <dbReference type="EMBL" id="KAI1728097.1"/>
    </source>
</evidence>
<feature type="compositionally biased region" description="Polar residues" evidence="3">
    <location>
        <begin position="286"/>
        <end position="297"/>
    </location>
</feature>
<dbReference type="Pfam" id="PF08585">
    <property type="entry name" value="RMI1_N_C"/>
    <property type="match status" value="1"/>
</dbReference>
<dbReference type="PANTHER" id="PTHR13681:SF24">
    <property type="entry name" value="TUDOR DOMAIN-CONTAINING PROTEIN 3"/>
    <property type="match status" value="1"/>
</dbReference>
<protein>
    <submittedName>
        <fullName evidence="5">RecQ mediated genome instability protein domain-containing protein</fullName>
    </submittedName>
</protein>
<accession>A0AAD4NDE8</accession>
<name>A0AAD4NDE8_9BILA</name>
<dbReference type="Proteomes" id="UP001201812">
    <property type="component" value="Unassembled WGS sequence"/>
</dbReference>
<feature type="region of interest" description="Disordered" evidence="3">
    <location>
        <begin position="219"/>
        <end position="366"/>
    </location>
</feature>
<keyword evidence="2" id="KW-0539">Nucleus</keyword>
<sequence length="366" mass="41686">MNNDMVKKLQTMGWVVDPVKLQQILEDDPNCNLEEAKNMLVDIDIKDFGMPSIADRLDRKKGELSGPLVLQLSKWRNVSFPKISEHYGNNGVCKISLTDGFSAIEGIQIDQSLNSISGDTPFGSKILLADQIPYEGGFLILNNKNCRFFGGSVDKLVEKWKAAKLSLRKDGKSIANDYPKFEPFQKTKNNPKFLHSTMSEMKLEEKPCISAFGRDNIAAKTDTQHNSGRTKPTRTVYSNTEVPSCAPESCRRNENQRHDRSYPNSGYTHNDVRQQNRGQKIRRSNDANNRTTENSSLELRRSQVGHNQTHSDRPQRNLDLPPQRGRRRGGRGHQSNIRQHQTQAPRSTYQQNRNNFQLFNDDFPAL</sequence>
<dbReference type="EMBL" id="JAKKPZ010000001">
    <property type="protein sequence ID" value="KAI1728097.1"/>
    <property type="molecule type" value="Genomic_DNA"/>
</dbReference>
<evidence type="ECO:0000256" key="3">
    <source>
        <dbReference type="SAM" id="MobiDB-lite"/>
    </source>
</evidence>
<comment type="caution">
    <text evidence="5">The sequence shown here is derived from an EMBL/GenBank/DDBJ whole genome shotgun (WGS) entry which is preliminary data.</text>
</comment>
<dbReference type="AlphaFoldDB" id="A0AAD4NDE8"/>
<gene>
    <name evidence="5" type="ORF">DdX_00251</name>
</gene>
<proteinExistence type="predicted"/>
<dbReference type="InterPro" id="IPR042470">
    <property type="entry name" value="RMI1_N_C_sf"/>
</dbReference>
<keyword evidence="6" id="KW-1185">Reference proteome</keyword>
<reference evidence="5" key="1">
    <citation type="submission" date="2022-01" db="EMBL/GenBank/DDBJ databases">
        <title>Genome Sequence Resource for Two Populations of Ditylenchus destructor, the Migratory Endoparasitic Phytonematode.</title>
        <authorList>
            <person name="Zhang H."/>
            <person name="Lin R."/>
            <person name="Xie B."/>
        </authorList>
    </citation>
    <scope>NUCLEOTIDE SEQUENCE</scope>
    <source>
        <strain evidence="5">BazhouSP</strain>
    </source>
</reference>
<dbReference type="SMART" id="SM01161">
    <property type="entry name" value="DUF1767"/>
    <property type="match status" value="1"/>
</dbReference>
<organism evidence="5 6">
    <name type="scientific">Ditylenchus destructor</name>
    <dbReference type="NCBI Taxonomy" id="166010"/>
    <lineage>
        <taxon>Eukaryota</taxon>
        <taxon>Metazoa</taxon>
        <taxon>Ecdysozoa</taxon>
        <taxon>Nematoda</taxon>
        <taxon>Chromadorea</taxon>
        <taxon>Rhabditida</taxon>
        <taxon>Tylenchina</taxon>
        <taxon>Tylenchomorpha</taxon>
        <taxon>Sphaerularioidea</taxon>
        <taxon>Anguinidae</taxon>
        <taxon>Anguininae</taxon>
        <taxon>Ditylenchus</taxon>
    </lineage>
</organism>
<feature type="compositionally biased region" description="Polar residues" evidence="3">
    <location>
        <begin position="333"/>
        <end position="358"/>
    </location>
</feature>
<evidence type="ECO:0000256" key="1">
    <source>
        <dbReference type="ARBA" id="ARBA00004123"/>
    </source>
</evidence>
<evidence type="ECO:0000259" key="4">
    <source>
        <dbReference type="Pfam" id="PF08585"/>
    </source>
</evidence>
<dbReference type="InterPro" id="IPR013894">
    <property type="entry name" value="RMI1_OB"/>
</dbReference>
<feature type="domain" description="RecQ mediated genome instability protein 1 OB-fold" evidence="4">
    <location>
        <begin position="86"/>
        <end position="162"/>
    </location>
</feature>
<dbReference type="Gene3D" id="2.40.50.770">
    <property type="entry name" value="RecQ-mediated genome instability protein Rmi1, C-terminal domain"/>
    <property type="match status" value="1"/>
</dbReference>
<evidence type="ECO:0000313" key="6">
    <source>
        <dbReference type="Proteomes" id="UP001201812"/>
    </source>
</evidence>
<dbReference type="GO" id="GO:0005634">
    <property type="term" value="C:nucleus"/>
    <property type="evidence" value="ECO:0007669"/>
    <property type="project" value="UniProtKB-SubCell"/>
</dbReference>
<feature type="compositionally biased region" description="Polar residues" evidence="3">
    <location>
        <begin position="262"/>
        <end position="278"/>
    </location>
</feature>
<evidence type="ECO:0000256" key="2">
    <source>
        <dbReference type="ARBA" id="ARBA00023242"/>
    </source>
</evidence>
<comment type="subcellular location">
    <subcellularLocation>
        <location evidence="1">Nucleus</location>
    </subcellularLocation>
</comment>
<feature type="compositionally biased region" description="Basic and acidic residues" evidence="3">
    <location>
        <begin position="249"/>
        <end position="261"/>
    </location>
</feature>
<feature type="compositionally biased region" description="Polar residues" evidence="3">
    <location>
        <begin position="224"/>
        <end position="242"/>
    </location>
</feature>
<dbReference type="PANTHER" id="PTHR13681">
    <property type="entry name" value="SURVIVAL OF MOTOR NEURON-RELATED-SPLICING FACTOR 30-RELATED"/>
    <property type="match status" value="1"/>
</dbReference>